<evidence type="ECO:0000256" key="12">
    <source>
        <dbReference type="ARBA" id="ARBA00022989"/>
    </source>
</evidence>
<feature type="compositionally biased region" description="Polar residues" evidence="16">
    <location>
        <begin position="327"/>
        <end position="343"/>
    </location>
</feature>
<keyword evidence="6 17" id="KW-0812">Transmembrane</keyword>
<evidence type="ECO:0000313" key="20">
    <source>
        <dbReference type="EMBL" id="KAK1396908.1"/>
    </source>
</evidence>
<dbReference type="CDD" id="cd16461">
    <property type="entry name" value="RING-H2_EL5-like"/>
    <property type="match status" value="1"/>
</dbReference>
<comment type="subcellular location">
    <subcellularLocation>
        <location evidence="2">Membrane</location>
        <topology evidence="2">Single-pass membrane protein</topology>
    </subcellularLocation>
</comment>
<dbReference type="AlphaFoldDB" id="A0AAD8J479"/>
<evidence type="ECO:0000256" key="14">
    <source>
        <dbReference type="ARBA" id="ARBA00024209"/>
    </source>
</evidence>
<dbReference type="GO" id="GO:0061630">
    <property type="term" value="F:ubiquitin protein ligase activity"/>
    <property type="evidence" value="ECO:0007669"/>
    <property type="project" value="UniProtKB-EC"/>
</dbReference>
<comment type="similarity">
    <text evidence="14">Belongs to the RING-type zinc finger family. ATL subfamily.</text>
</comment>
<feature type="transmembrane region" description="Helical" evidence="17">
    <location>
        <begin position="50"/>
        <end position="73"/>
    </location>
</feature>
<keyword evidence="12 17" id="KW-1133">Transmembrane helix</keyword>
<dbReference type="Pfam" id="PF13639">
    <property type="entry name" value="zf-RING_2"/>
    <property type="match status" value="1"/>
</dbReference>
<evidence type="ECO:0000256" key="10">
    <source>
        <dbReference type="ARBA" id="ARBA00022786"/>
    </source>
</evidence>
<name>A0AAD8J479_9APIA</name>
<dbReference type="Proteomes" id="UP001237642">
    <property type="component" value="Unassembled WGS sequence"/>
</dbReference>
<reference evidence="20" key="2">
    <citation type="submission" date="2023-05" db="EMBL/GenBank/DDBJ databases">
        <authorList>
            <person name="Schelkunov M.I."/>
        </authorList>
    </citation>
    <scope>NUCLEOTIDE SEQUENCE</scope>
    <source>
        <strain evidence="20">Hsosn_3</strain>
        <tissue evidence="20">Leaf</tissue>
    </source>
</reference>
<gene>
    <name evidence="20" type="ORF">POM88_006771</name>
</gene>
<dbReference type="PANTHER" id="PTHR46539">
    <property type="entry name" value="E3 UBIQUITIN-PROTEIN LIGASE ATL42"/>
    <property type="match status" value="1"/>
</dbReference>
<dbReference type="FunFam" id="3.30.40.10:FF:000285">
    <property type="entry name" value="RING-H2 finger protein ATL43"/>
    <property type="match status" value="1"/>
</dbReference>
<evidence type="ECO:0000256" key="5">
    <source>
        <dbReference type="ARBA" id="ARBA00022679"/>
    </source>
</evidence>
<dbReference type="GO" id="GO:0008270">
    <property type="term" value="F:zinc ion binding"/>
    <property type="evidence" value="ECO:0007669"/>
    <property type="project" value="UniProtKB-KW"/>
</dbReference>
<dbReference type="Gene3D" id="3.30.40.10">
    <property type="entry name" value="Zinc/RING finger domain, C3HC4 (zinc finger)"/>
    <property type="match status" value="1"/>
</dbReference>
<dbReference type="InterPro" id="IPR001841">
    <property type="entry name" value="Znf_RING"/>
</dbReference>
<evidence type="ECO:0000256" key="13">
    <source>
        <dbReference type="ARBA" id="ARBA00023136"/>
    </source>
</evidence>
<feature type="domain" description="RING-type" evidence="19">
    <location>
        <begin position="126"/>
        <end position="168"/>
    </location>
</feature>
<evidence type="ECO:0000259" key="19">
    <source>
        <dbReference type="PROSITE" id="PS50089"/>
    </source>
</evidence>
<keyword evidence="5" id="KW-0808">Transferase</keyword>
<comment type="catalytic activity">
    <reaction evidence="1">
        <text>S-ubiquitinyl-[E2 ubiquitin-conjugating enzyme]-L-cysteine + [acceptor protein]-L-lysine = [E2 ubiquitin-conjugating enzyme]-L-cysteine + N(6)-ubiquitinyl-[acceptor protein]-L-lysine.</text>
        <dbReference type="EC" id="2.3.2.27"/>
    </reaction>
</comment>
<feature type="signal peptide" evidence="18">
    <location>
        <begin position="1"/>
        <end position="34"/>
    </location>
</feature>
<dbReference type="InterPro" id="IPR013083">
    <property type="entry name" value="Znf_RING/FYVE/PHD"/>
</dbReference>
<evidence type="ECO:0000256" key="15">
    <source>
        <dbReference type="PROSITE-ProRule" id="PRU00175"/>
    </source>
</evidence>
<keyword evidence="11" id="KW-0862">Zinc</keyword>
<evidence type="ECO:0000256" key="2">
    <source>
        <dbReference type="ARBA" id="ARBA00004167"/>
    </source>
</evidence>
<evidence type="ECO:0000256" key="7">
    <source>
        <dbReference type="ARBA" id="ARBA00022723"/>
    </source>
</evidence>
<keyword evidence="10" id="KW-0833">Ubl conjugation pathway</keyword>
<keyword evidence="13 17" id="KW-0472">Membrane</keyword>
<evidence type="ECO:0000256" key="1">
    <source>
        <dbReference type="ARBA" id="ARBA00000900"/>
    </source>
</evidence>
<evidence type="ECO:0000256" key="18">
    <source>
        <dbReference type="SAM" id="SignalP"/>
    </source>
</evidence>
<evidence type="ECO:0000256" key="6">
    <source>
        <dbReference type="ARBA" id="ARBA00022692"/>
    </source>
</evidence>
<feature type="chain" id="PRO_5041915917" description="RING-type E3 ubiquitin transferase" evidence="18">
    <location>
        <begin position="35"/>
        <end position="411"/>
    </location>
</feature>
<comment type="caution">
    <text evidence="20">The sequence shown here is derived from an EMBL/GenBank/DDBJ whole genome shotgun (WGS) entry which is preliminary data.</text>
</comment>
<keyword evidence="9 15" id="KW-0863">Zinc-finger</keyword>
<evidence type="ECO:0000256" key="9">
    <source>
        <dbReference type="ARBA" id="ARBA00022771"/>
    </source>
</evidence>
<evidence type="ECO:0000256" key="4">
    <source>
        <dbReference type="ARBA" id="ARBA00012483"/>
    </source>
</evidence>
<feature type="region of interest" description="Disordered" evidence="16">
    <location>
        <begin position="321"/>
        <end position="349"/>
    </location>
</feature>
<proteinExistence type="inferred from homology"/>
<keyword evidence="7" id="KW-0479">Metal-binding</keyword>
<keyword evidence="21" id="KW-1185">Reference proteome</keyword>
<organism evidence="20 21">
    <name type="scientific">Heracleum sosnowskyi</name>
    <dbReference type="NCBI Taxonomy" id="360622"/>
    <lineage>
        <taxon>Eukaryota</taxon>
        <taxon>Viridiplantae</taxon>
        <taxon>Streptophyta</taxon>
        <taxon>Embryophyta</taxon>
        <taxon>Tracheophyta</taxon>
        <taxon>Spermatophyta</taxon>
        <taxon>Magnoliopsida</taxon>
        <taxon>eudicotyledons</taxon>
        <taxon>Gunneridae</taxon>
        <taxon>Pentapetalae</taxon>
        <taxon>asterids</taxon>
        <taxon>campanulids</taxon>
        <taxon>Apiales</taxon>
        <taxon>Apiaceae</taxon>
        <taxon>Apioideae</taxon>
        <taxon>apioid superclade</taxon>
        <taxon>Tordylieae</taxon>
        <taxon>Tordyliinae</taxon>
        <taxon>Heracleum</taxon>
    </lineage>
</organism>
<dbReference type="GO" id="GO:0016020">
    <property type="term" value="C:membrane"/>
    <property type="evidence" value="ECO:0007669"/>
    <property type="project" value="UniProtKB-SubCell"/>
</dbReference>
<comment type="pathway">
    <text evidence="3">Protein modification; protein ubiquitination.</text>
</comment>
<sequence>MLFPAPKSPIYRIRSCSTMHTLIFLLMVITVIKAQTPQRPRGDAVSNFQPSLPVVVAILALLFTLTFILLLFAKCCHRQEPLYNQQNLASLAPSRSPYSGIDKTVIESLPFFKFSALKGSRQGLECAVCLSKFQDIEILRLLPTCRHAFHIACVDQWLERHSTCPLCRHKISSEDLALITYSDSLRMLMTQSDLRQDSNLELFVQREEEDNNHHGSSRFSPGSSFKNCIRGKQLPIQDRCDKDEDSKGVFDKLNHKIIIADVVLLKNRWSSVTSSDLMSLNSEMISEASSNRLPSKQVNYEHFANAKDGHQFVKIKEELDQKKHGKNGQTDKISFTGVPNNAGRNLDPNEKRSMSEIIVHPRFLGSVPLGSEINVIEERQRKLWLPIATRTVEWFANRERGSAQSQHSQDI</sequence>
<dbReference type="EMBL" id="JAUIZM010000002">
    <property type="protein sequence ID" value="KAK1396908.1"/>
    <property type="molecule type" value="Genomic_DNA"/>
</dbReference>
<dbReference type="EC" id="2.3.2.27" evidence="4"/>
<evidence type="ECO:0000256" key="8">
    <source>
        <dbReference type="ARBA" id="ARBA00022729"/>
    </source>
</evidence>
<keyword evidence="8 18" id="KW-0732">Signal</keyword>
<dbReference type="PANTHER" id="PTHR46539:SF1">
    <property type="entry name" value="E3 UBIQUITIN-PROTEIN LIGASE ATL42"/>
    <property type="match status" value="1"/>
</dbReference>
<reference evidence="20" key="1">
    <citation type="submission" date="2023-02" db="EMBL/GenBank/DDBJ databases">
        <title>Genome of toxic invasive species Heracleum sosnowskyi carries increased number of genes despite the absence of recent whole-genome duplications.</title>
        <authorList>
            <person name="Schelkunov M."/>
            <person name="Shtratnikova V."/>
            <person name="Makarenko M."/>
            <person name="Klepikova A."/>
            <person name="Omelchenko D."/>
            <person name="Novikova G."/>
            <person name="Obukhova E."/>
            <person name="Bogdanov V."/>
            <person name="Penin A."/>
            <person name="Logacheva M."/>
        </authorList>
    </citation>
    <scope>NUCLEOTIDE SEQUENCE</scope>
    <source>
        <strain evidence="20">Hsosn_3</strain>
        <tissue evidence="20">Leaf</tissue>
    </source>
</reference>
<protein>
    <recommendedName>
        <fullName evidence="4">RING-type E3 ubiquitin transferase</fullName>
        <ecNumber evidence="4">2.3.2.27</ecNumber>
    </recommendedName>
</protein>
<dbReference type="PROSITE" id="PS50089">
    <property type="entry name" value="ZF_RING_2"/>
    <property type="match status" value="1"/>
</dbReference>
<dbReference type="SMART" id="SM00184">
    <property type="entry name" value="RING"/>
    <property type="match status" value="1"/>
</dbReference>
<accession>A0AAD8J479</accession>
<evidence type="ECO:0000256" key="11">
    <source>
        <dbReference type="ARBA" id="ARBA00022833"/>
    </source>
</evidence>
<evidence type="ECO:0000256" key="3">
    <source>
        <dbReference type="ARBA" id="ARBA00004906"/>
    </source>
</evidence>
<evidence type="ECO:0000313" key="21">
    <source>
        <dbReference type="Proteomes" id="UP001237642"/>
    </source>
</evidence>
<dbReference type="SUPFAM" id="SSF57850">
    <property type="entry name" value="RING/U-box"/>
    <property type="match status" value="1"/>
</dbReference>
<evidence type="ECO:0000256" key="16">
    <source>
        <dbReference type="SAM" id="MobiDB-lite"/>
    </source>
</evidence>
<evidence type="ECO:0000256" key="17">
    <source>
        <dbReference type="SAM" id="Phobius"/>
    </source>
</evidence>